<organism evidence="10 11">
    <name type="scientific">Bifidobacterium aquikefiri</name>
    <dbReference type="NCBI Taxonomy" id="1653207"/>
    <lineage>
        <taxon>Bacteria</taxon>
        <taxon>Bacillati</taxon>
        <taxon>Actinomycetota</taxon>
        <taxon>Actinomycetes</taxon>
        <taxon>Bifidobacteriales</taxon>
        <taxon>Bifidobacteriaceae</taxon>
        <taxon>Bifidobacterium</taxon>
    </lineage>
</organism>
<dbReference type="PROSITE" id="PS00573">
    <property type="entry name" value="PYRIDINE_REDOX_2"/>
    <property type="match status" value="1"/>
</dbReference>
<dbReference type="Gene3D" id="3.50.50.60">
    <property type="entry name" value="FAD/NAD(P)-binding domain"/>
    <property type="match status" value="2"/>
</dbReference>
<keyword evidence="1 7" id="KW-0285">Flavoprotein</keyword>
<comment type="cofactor">
    <cofactor evidence="8">
        <name>FAD</name>
        <dbReference type="ChEBI" id="CHEBI:57692"/>
    </cofactor>
    <text evidence="8">Binds 1 FAD per subunit.</text>
</comment>
<comment type="catalytic activity">
    <reaction evidence="6 7">
        <text>[thioredoxin]-dithiol + NADP(+) = [thioredoxin]-disulfide + NADPH + H(+)</text>
        <dbReference type="Rhea" id="RHEA:20345"/>
        <dbReference type="Rhea" id="RHEA-COMP:10698"/>
        <dbReference type="Rhea" id="RHEA-COMP:10700"/>
        <dbReference type="ChEBI" id="CHEBI:15378"/>
        <dbReference type="ChEBI" id="CHEBI:29950"/>
        <dbReference type="ChEBI" id="CHEBI:50058"/>
        <dbReference type="ChEBI" id="CHEBI:57783"/>
        <dbReference type="ChEBI" id="CHEBI:58349"/>
        <dbReference type="EC" id="1.8.1.9"/>
    </reaction>
</comment>
<dbReference type="PRINTS" id="PR00368">
    <property type="entry name" value="FADPNR"/>
</dbReference>
<evidence type="ECO:0000256" key="2">
    <source>
        <dbReference type="ARBA" id="ARBA00022827"/>
    </source>
</evidence>
<proteinExistence type="inferred from homology"/>
<dbReference type="GO" id="GO:0004791">
    <property type="term" value="F:thioredoxin-disulfide reductase (NADPH) activity"/>
    <property type="evidence" value="ECO:0007669"/>
    <property type="project" value="UniProtKB-UniRule"/>
</dbReference>
<evidence type="ECO:0000256" key="1">
    <source>
        <dbReference type="ARBA" id="ARBA00022630"/>
    </source>
</evidence>
<feature type="domain" description="FAD/NAD(P)-binding" evidence="9">
    <location>
        <begin position="9"/>
        <end position="301"/>
    </location>
</feature>
<evidence type="ECO:0000259" key="9">
    <source>
        <dbReference type="Pfam" id="PF07992"/>
    </source>
</evidence>
<dbReference type="InterPro" id="IPR005982">
    <property type="entry name" value="Thioredox_Rdtase"/>
</dbReference>
<keyword evidence="4" id="KW-1015">Disulfide bond</keyword>
<comment type="subunit">
    <text evidence="7">Homodimer.</text>
</comment>
<dbReference type="AlphaFoldDB" id="A0A261GBD3"/>
<name>A0A261GBD3_9BIFI</name>
<dbReference type="InterPro" id="IPR036188">
    <property type="entry name" value="FAD/NAD-bd_sf"/>
</dbReference>
<keyword evidence="3 7" id="KW-0560">Oxidoreductase</keyword>
<protein>
    <recommendedName>
        <fullName evidence="7">Thioredoxin reductase</fullName>
        <ecNumber evidence="7">1.8.1.9</ecNumber>
    </recommendedName>
</protein>
<evidence type="ECO:0000256" key="8">
    <source>
        <dbReference type="RuleBase" id="RU003881"/>
    </source>
</evidence>
<evidence type="ECO:0000256" key="4">
    <source>
        <dbReference type="ARBA" id="ARBA00023157"/>
    </source>
</evidence>
<evidence type="ECO:0000256" key="6">
    <source>
        <dbReference type="ARBA" id="ARBA00048132"/>
    </source>
</evidence>
<keyword evidence="5 7" id="KW-0676">Redox-active center</keyword>
<dbReference type="PANTHER" id="PTHR48105">
    <property type="entry name" value="THIOREDOXIN REDUCTASE 1-RELATED-RELATED"/>
    <property type="match status" value="1"/>
</dbReference>
<dbReference type="NCBIfam" id="TIGR01292">
    <property type="entry name" value="TRX_reduct"/>
    <property type="match status" value="1"/>
</dbReference>
<keyword evidence="11" id="KW-1185">Reference proteome</keyword>
<dbReference type="EMBL" id="MWXA01000001">
    <property type="protein sequence ID" value="OZG68720.1"/>
    <property type="molecule type" value="Genomic_DNA"/>
</dbReference>
<evidence type="ECO:0000256" key="7">
    <source>
        <dbReference type="RuleBase" id="RU003880"/>
    </source>
</evidence>
<dbReference type="GO" id="GO:0005737">
    <property type="term" value="C:cytoplasm"/>
    <property type="evidence" value="ECO:0007669"/>
    <property type="project" value="InterPro"/>
</dbReference>
<evidence type="ECO:0000313" key="10">
    <source>
        <dbReference type="EMBL" id="OZG68720.1"/>
    </source>
</evidence>
<evidence type="ECO:0000313" key="11">
    <source>
        <dbReference type="Proteomes" id="UP000216451"/>
    </source>
</evidence>
<keyword evidence="8" id="KW-0521">NADP</keyword>
<sequence>MVMTEESRDVIIIGSGPAGYTAALYLARAGHRPLVLAGALTPGGQLVNTTSVENFPGFPDGILGPDLMDRMHDQAEKFGAQIEYEDVVSVDFAAADGLKHITTDSGTSYAARAVVVATGAQYKKLGIPGEIEYSGRGVSYCATCDGFFFKDKPIVVVGGGDSAMEEADFLAGYGSSVTLIHRRNTFRASTIMADRVMNNPKITVVYDSIVSAVHGDESGAHSVEITNVVSGETSTIEANGVFVAIGSTPETAFLTGALHTDADGYITVEPDRTRTSVPGVFAAGDAVDRVYRQAVSAAGMGCRAALDAQNYLNGLPQTGSAKNAKAGVGGNAEVAAEASANATAA</sequence>
<evidence type="ECO:0000256" key="5">
    <source>
        <dbReference type="ARBA" id="ARBA00023284"/>
    </source>
</evidence>
<dbReference type="InterPro" id="IPR008255">
    <property type="entry name" value="Pyr_nucl-diS_OxRdtase_2_AS"/>
</dbReference>
<dbReference type="Proteomes" id="UP000216451">
    <property type="component" value="Unassembled WGS sequence"/>
</dbReference>
<evidence type="ECO:0000256" key="3">
    <source>
        <dbReference type="ARBA" id="ARBA00023002"/>
    </source>
</evidence>
<reference evidence="10 11" key="1">
    <citation type="journal article" date="2017" name="BMC Genomics">
        <title>Comparative genomic and phylogenomic analyses of the Bifidobacteriaceae family.</title>
        <authorList>
            <person name="Lugli G.A."/>
            <person name="Milani C."/>
            <person name="Turroni F."/>
            <person name="Duranti S."/>
            <person name="Mancabelli L."/>
            <person name="Mangifesta M."/>
            <person name="Ferrario C."/>
            <person name="Modesto M."/>
            <person name="Mattarelli P."/>
            <person name="Jiri K."/>
            <person name="van Sinderen D."/>
            <person name="Ventura M."/>
        </authorList>
    </citation>
    <scope>NUCLEOTIDE SEQUENCE [LARGE SCALE GENOMIC DNA]</scope>
    <source>
        <strain evidence="10 11">LMG 28769</strain>
    </source>
</reference>
<dbReference type="SUPFAM" id="SSF51905">
    <property type="entry name" value="FAD/NAD(P)-binding domain"/>
    <property type="match status" value="1"/>
</dbReference>
<dbReference type="Pfam" id="PF07992">
    <property type="entry name" value="Pyr_redox_2"/>
    <property type="match status" value="1"/>
</dbReference>
<keyword evidence="2 7" id="KW-0274">FAD</keyword>
<dbReference type="EC" id="1.8.1.9" evidence="7"/>
<dbReference type="InterPro" id="IPR023753">
    <property type="entry name" value="FAD/NAD-binding_dom"/>
</dbReference>
<comment type="caution">
    <text evidence="10">The sequence shown here is derived from an EMBL/GenBank/DDBJ whole genome shotgun (WGS) entry which is preliminary data.</text>
</comment>
<accession>A0A261GBD3</accession>
<dbReference type="GO" id="GO:0019430">
    <property type="term" value="P:removal of superoxide radicals"/>
    <property type="evidence" value="ECO:0007669"/>
    <property type="project" value="UniProtKB-UniRule"/>
</dbReference>
<dbReference type="InterPro" id="IPR050097">
    <property type="entry name" value="Ferredoxin-NADP_redctase_2"/>
</dbReference>
<gene>
    <name evidence="10" type="ORF">BAQU_0019</name>
</gene>
<dbReference type="PRINTS" id="PR00469">
    <property type="entry name" value="PNDRDTASEII"/>
</dbReference>
<comment type="similarity">
    <text evidence="7">Belongs to the class-II pyridine nucleotide-disulfide oxidoreductase family.</text>
</comment>